<name>A0A7J6VYU8_THATH</name>
<dbReference type="AlphaFoldDB" id="A0A7J6VYU8"/>
<keyword evidence="2" id="KW-1185">Reference proteome</keyword>
<evidence type="ECO:0000313" key="2">
    <source>
        <dbReference type="Proteomes" id="UP000554482"/>
    </source>
</evidence>
<comment type="caution">
    <text evidence="1">The sequence shown here is derived from an EMBL/GenBank/DDBJ whole genome shotgun (WGS) entry which is preliminary data.</text>
</comment>
<proteinExistence type="predicted"/>
<evidence type="ECO:0000313" key="1">
    <source>
        <dbReference type="EMBL" id="KAF5190296.1"/>
    </source>
</evidence>
<sequence>MKYRITLLITALALPGDLGGLRLIHRWQYCHAFTTDKECAAHYKVLRLNNLVFLCQRVDAIWPKLKCSVRMGVVRQFYRVLTELDQ</sequence>
<dbReference type="EMBL" id="JABWDY010024372">
    <property type="protein sequence ID" value="KAF5190296.1"/>
    <property type="molecule type" value="Genomic_DNA"/>
</dbReference>
<protein>
    <submittedName>
        <fullName evidence="1">Uncharacterized protein</fullName>
    </submittedName>
</protein>
<reference evidence="1 2" key="1">
    <citation type="submission" date="2020-06" db="EMBL/GenBank/DDBJ databases">
        <title>Transcriptomic and genomic resources for Thalictrum thalictroides and T. hernandezii: Facilitating candidate gene discovery in an emerging model plant lineage.</title>
        <authorList>
            <person name="Arias T."/>
            <person name="Riano-Pachon D.M."/>
            <person name="Di Stilio V.S."/>
        </authorList>
    </citation>
    <scope>NUCLEOTIDE SEQUENCE [LARGE SCALE GENOMIC DNA]</scope>
    <source>
        <strain evidence="2">cv. WT478/WT964</strain>
        <tissue evidence="1">Leaves</tissue>
    </source>
</reference>
<organism evidence="1 2">
    <name type="scientific">Thalictrum thalictroides</name>
    <name type="common">Rue-anemone</name>
    <name type="synonym">Anemone thalictroides</name>
    <dbReference type="NCBI Taxonomy" id="46969"/>
    <lineage>
        <taxon>Eukaryota</taxon>
        <taxon>Viridiplantae</taxon>
        <taxon>Streptophyta</taxon>
        <taxon>Embryophyta</taxon>
        <taxon>Tracheophyta</taxon>
        <taxon>Spermatophyta</taxon>
        <taxon>Magnoliopsida</taxon>
        <taxon>Ranunculales</taxon>
        <taxon>Ranunculaceae</taxon>
        <taxon>Thalictroideae</taxon>
        <taxon>Thalictrum</taxon>
    </lineage>
</organism>
<dbReference type="Proteomes" id="UP000554482">
    <property type="component" value="Unassembled WGS sequence"/>
</dbReference>
<gene>
    <name evidence="1" type="ORF">FRX31_020117</name>
</gene>
<accession>A0A7J6VYU8</accession>